<sequence>MMRVSVYLDTILVPLSIFITICYHAYLCHTIKNKPSHTTFGVNKLRRTSWALNLNQGDDKKNMLTVQSMRNTLMEAIFIASITILINMALAALSNNAYNATHSLFTSKIFGSKSDKIIIFKYGSASMCLILSFLCSSMAIGFLIDANFLMNTTHGESLSWNYTHTILERGFTLALIGNRFFCVAIPLMLWMLGPVTVFLASLGLLKNPKSRKILRVNTAADVPPSPIHRPLFATSATDASHLRSHTITVFLTRSTFFSSRLLSTEDFQVCFFYRCRSYVIHLSFFAPLLAVVLSTPPVLVCGCSPLLSMKPRVSITRLFSSSGYGSSEIEYI</sequence>
<accession>A0ABU6VGJ4</accession>
<reference evidence="2 3" key="1">
    <citation type="journal article" date="2023" name="Plants (Basel)">
        <title>Bridging the Gap: Combining Genomics and Transcriptomics Approaches to Understand Stylosanthes scabra, an Orphan Legume from the Brazilian Caatinga.</title>
        <authorList>
            <person name="Ferreira-Neto J.R.C."/>
            <person name="da Silva M.D."/>
            <person name="Binneck E."/>
            <person name="de Melo N.F."/>
            <person name="da Silva R.H."/>
            <person name="de Melo A.L.T.M."/>
            <person name="Pandolfi V."/>
            <person name="Bustamante F.O."/>
            <person name="Brasileiro-Vidal A.C."/>
            <person name="Benko-Iseppon A.M."/>
        </authorList>
    </citation>
    <scope>NUCLEOTIDE SEQUENCE [LARGE SCALE GENOMIC DNA]</scope>
    <source>
        <tissue evidence="2">Leaves</tissue>
    </source>
</reference>
<gene>
    <name evidence="2" type="ORF">PIB30_052262</name>
</gene>
<comment type="caution">
    <text evidence="2">The sequence shown here is derived from an EMBL/GenBank/DDBJ whole genome shotgun (WGS) entry which is preliminary data.</text>
</comment>
<dbReference type="EMBL" id="JASCZI010151412">
    <property type="protein sequence ID" value="MED6172684.1"/>
    <property type="molecule type" value="Genomic_DNA"/>
</dbReference>
<dbReference type="Pfam" id="PF04654">
    <property type="entry name" value="DUF599"/>
    <property type="match status" value="1"/>
</dbReference>
<dbReference type="Proteomes" id="UP001341840">
    <property type="component" value="Unassembled WGS sequence"/>
</dbReference>
<dbReference type="InterPro" id="IPR006747">
    <property type="entry name" value="DUF599"/>
</dbReference>
<evidence type="ECO:0000313" key="3">
    <source>
        <dbReference type="Proteomes" id="UP001341840"/>
    </source>
</evidence>
<name>A0ABU6VGJ4_9FABA</name>
<feature type="transmembrane region" description="Helical" evidence="1">
    <location>
        <begin position="76"/>
        <end position="98"/>
    </location>
</feature>
<keyword evidence="3" id="KW-1185">Reference proteome</keyword>
<dbReference type="PANTHER" id="PTHR31881">
    <property type="match status" value="1"/>
</dbReference>
<evidence type="ECO:0000313" key="2">
    <source>
        <dbReference type="EMBL" id="MED6172684.1"/>
    </source>
</evidence>
<evidence type="ECO:0000256" key="1">
    <source>
        <dbReference type="SAM" id="Phobius"/>
    </source>
</evidence>
<feature type="transmembrane region" description="Helical" evidence="1">
    <location>
        <begin position="278"/>
        <end position="299"/>
    </location>
</feature>
<feature type="transmembrane region" description="Helical" evidence="1">
    <location>
        <begin position="119"/>
        <end position="144"/>
    </location>
</feature>
<proteinExistence type="predicted"/>
<dbReference type="PANTHER" id="PTHR31881:SF11">
    <property type="entry name" value="PROTEIN, PUTATIVE-RELATED"/>
    <property type="match status" value="1"/>
</dbReference>
<keyword evidence="1" id="KW-0472">Membrane</keyword>
<keyword evidence="1" id="KW-1133">Transmembrane helix</keyword>
<protein>
    <submittedName>
        <fullName evidence="2">Uncharacterized protein</fullName>
    </submittedName>
</protein>
<organism evidence="2 3">
    <name type="scientific">Stylosanthes scabra</name>
    <dbReference type="NCBI Taxonomy" id="79078"/>
    <lineage>
        <taxon>Eukaryota</taxon>
        <taxon>Viridiplantae</taxon>
        <taxon>Streptophyta</taxon>
        <taxon>Embryophyta</taxon>
        <taxon>Tracheophyta</taxon>
        <taxon>Spermatophyta</taxon>
        <taxon>Magnoliopsida</taxon>
        <taxon>eudicotyledons</taxon>
        <taxon>Gunneridae</taxon>
        <taxon>Pentapetalae</taxon>
        <taxon>rosids</taxon>
        <taxon>fabids</taxon>
        <taxon>Fabales</taxon>
        <taxon>Fabaceae</taxon>
        <taxon>Papilionoideae</taxon>
        <taxon>50 kb inversion clade</taxon>
        <taxon>dalbergioids sensu lato</taxon>
        <taxon>Dalbergieae</taxon>
        <taxon>Pterocarpus clade</taxon>
        <taxon>Stylosanthes</taxon>
    </lineage>
</organism>
<feature type="transmembrane region" description="Helical" evidence="1">
    <location>
        <begin position="183"/>
        <end position="205"/>
    </location>
</feature>
<keyword evidence="1" id="KW-0812">Transmembrane</keyword>
<feature type="transmembrane region" description="Helical" evidence="1">
    <location>
        <begin position="7"/>
        <end position="26"/>
    </location>
</feature>